<name>A0A1V6N0K8_METAZ</name>
<keyword evidence="2" id="KW-1185">Reference proteome</keyword>
<protein>
    <submittedName>
        <fullName evidence="1">Uncharacterized protein</fullName>
    </submittedName>
</protein>
<gene>
    <name evidence="1" type="ORF">MBBAR_29c00170</name>
</gene>
<evidence type="ECO:0000313" key="1">
    <source>
        <dbReference type="EMBL" id="OQD58066.1"/>
    </source>
</evidence>
<dbReference type="GeneID" id="66132160"/>
<organism evidence="1 2">
    <name type="scientific">Methanobrevibacter arboriphilus JCM 13429 = DSM 1125</name>
    <dbReference type="NCBI Taxonomy" id="1300164"/>
    <lineage>
        <taxon>Archaea</taxon>
        <taxon>Methanobacteriati</taxon>
        <taxon>Methanobacteriota</taxon>
        <taxon>Methanomada group</taxon>
        <taxon>Methanobacteria</taxon>
        <taxon>Methanobacteriales</taxon>
        <taxon>Methanobacteriaceae</taxon>
        <taxon>Methanobrevibacter</taxon>
    </lineage>
</organism>
<accession>A0A1V6N0K8</accession>
<dbReference type="EMBL" id="JXMW01000029">
    <property type="protein sequence ID" value="OQD58066.1"/>
    <property type="molecule type" value="Genomic_DNA"/>
</dbReference>
<proteinExistence type="predicted"/>
<dbReference type="OrthoDB" id="77754at2157"/>
<dbReference type="Proteomes" id="UP000191661">
    <property type="component" value="Unassembled WGS sequence"/>
</dbReference>
<dbReference type="RefSeq" id="WP_042703767.1">
    <property type="nucleotide sequence ID" value="NZ_JXMW01000029.1"/>
</dbReference>
<evidence type="ECO:0000313" key="2">
    <source>
        <dbReference type="Proteomes" id="UP000191661"/>
    </source>
</evidence>
<comment type="caution">
    <text evidence="1">The sequence shown here is derived from an EMBL/GenBank/DDBJ whole genome shotgun (WGS) entry which is preliminary data.</text>
</comment>
<dbReference type="AlphaFoldDB" id="A0A1V6N0K8"/>
<sequence>MKVNTLIIQTKNSKDSLTFKVGQTLTSDKFELLTVDSPINYININTKTGFIEIKTNEDNFLWYSLNDIQFLSFNI</sequence>
<reference evidence="1 2" key="1">
    <citation type="submission" date="2014-12" db="EMBL/GenBank/DDBJ databases">
        <title>Genome sequence of Methanobrevibacter arboriphilicus DH1, DSM1125.</title>
        <authorList>
            <person name="Poehlein A."/>
            <person name="Thauer R.K."/>
            <person name="Seedorf H."/>
            <person name="Daniel R."/>
        </authorList>
    </citation>
    <scope>NUCLEOTIDE SEQUENCE [LARGE SCALE GENOMIC DNA]</scope>
    <source>
        <strain evidence="1 2">DH1</strain>
    </source>
</reference>